<accession>A0A6G0STM8</accession>
<evidence type="ECO:0008006" key="3">
    <source>
        <dbReference type="Google" id="ProtNLM"/>
    </source>
</evidence>
<dbReference type="OrthoDB" id="6619405at2759"/>
<sequence length="190" mass="22812">MRVKSRNEFERQFWKLLVNSVYGKCMENVRKHTDSLVYEIRTSNFFDDIKRQLFSYFDTSNYPKNHYCSNDRRKNQPGYFKDELKSEILLEFITLRPKLYAYKTNKDGGVKKYVINNHMKFDEYFNILNAYINNSASQQLCKFMNFIQSKHHFVYSKPIDKIALSANDDKRIIMRDGINTIAYGHYCLKK</sequence>
<name>A0A6G0STM8_APHGL</name>
<dbReference type="EMBL" id="VYZN01002784">
    <property type="protein sequence ID" value="KAE9521508.1"/>
    <property type="molecule type" value="Genomic_DNA"/>
</dbReference>
<dbReference type="InterPro" id="IPR043502">
    <property type="entry name" value="DNA/RNA_pol_sf"/>
</dbReference>
<gene>
    <name evidence="1" type="ORF">AGLY_018107</name>
</gene>
<comment type="caution">
    <text evidence="1">The sequence shown here is derived from an EMBL/GenBank/DDBJ whole genome shotgun (WGS) entry which is preliminary data.</text>
</comment>
<organism evidence="1 2">
    <name type="scientific">Aphis glycines</name>
    <name type="common">Soybean aphid</name>
    <dbReference type="NCBI Taxonomy" id="307491"/>
    <lineage>
        <taxon>Eukaryota</taxon>
        <taxon>Metazoa</taxon>
        <taxon>Ecdysozoa</taxon>
        <taxon>Arthropoda</taxon>
        <taxon>Hexapoda</taxon>
        <taxon>Insecta</taxon>
        <taxon>Pterygota</taxon>
        <taxon>Neoptera</taxon>
        <taxon>Paraneoptera</taxon>
        <taxon>Hemiptera</taxon>
        <taxon>Sternorrhyncha</taxon>
        <taxon>Aphidomorpha</taxon>
        <taxon>Aphidoidea</taxon>
        <taxon>Aphididae</taxon>
        <taxon>Aphidini</taxon>
        <taxon>Aphis</taxon>
        <taxon>Aphis</taxon>
    </lineage>
</organism>
<evidence type="ECO:0000313" key="2">
    <source>
        <dbReference type="Proteomes" id="UP000475862"/>
    </source>
</evidence>
<evidence type="ECO:0000313" key="1">
    <source>
        <dbReference type="EMBL" id="KAE9521508.1"/>
    </source>
</evidence>
<dbReference type="GO" id="GO:0071897">
    <property type="term" value="P:DNA biosynthetic process"/>
    <property type="evidence" value="ECO:0007669"/>
    <property type="project" value="UniProtKB-ARBA"/>
</dbReference>
<dbReference type="PANTHER" id="PTHR31511:SF12">
    <property type="entry name" value="RHO TERMINATION FACTOR N-TERMINAL DOMAIN-CONTAINING PROTEIN"/>
    <property type="match status" value="1"/>
</dbReference>
<dbReference type="Proteomes" id="UP000475862">
    <property type="component" value="Unassembled WGS sequence"/>
</dbReference>
<dbReference type="PANTHER" id="PTHR31511">
    <property type="entry name" value="PROTEIN CBG23764"/>
    <property type="match status" value="1"/>
</dbReference>
<protein>
    <recommendedName>
        <fullName evidence="3">DNA-directed DNA polymerase</fullName>
    </recommendedName>
</protein>
<reference evidence="1 2" key="1">
    <citation type="submission" date="2019-08" db="EMBL/GenBank/DDBJ databases">
        <title>The genome of the soybean aphid Biotype 1, its phylome, world population structure and adaptation to the North American continent.</title>
        <authorList>
            <person name="Giordano R."/>
            <person name="Donthu R.K."/>
            <person name="Hernandez A.G."/>
            <person name="Wright C.L."/>
            <person name="Zimin A.V."/>
        </authorList>
    </citation>
    <scope>NUCLEOTIDE SEQUENCE [LARGE SCALE GENOMIC DNA]</scope>
    <source>
        <tissue evidence="1">Whole aphids</tissue>
    </source>
</reference>
<keyword evidence="2" id="KW-1185">Reference proteome</keyword>
<dbReference type="SUPFAM" id="SSF56672">
    <property type="entry name" value="DNA/RNA polymerases"/>
    <property type="match status" value="1"/>
</dbReference>
<dbReference type="AlphaFoldDB" id="A0A6G0STM8"/>
<proteinExistence type="predicted"/>